<keyword evidence="2" id="KW-0347">Helicase</keyword>
<feature type="domain" description="Helicase ATP-binding" evidence="1">
    <location>
        <begin position="23"/>
        <end position="330"/>
    </location>
</feature>
<gene>
    <name evidence="2" type="ORF">ENO04_02600</name>
</gene>
<dbReference type="GO" id="GO:0003676">
    <property type="term" value="F:nucleic acid binding"/>
    <property type="evidence" value="ECO:0007669"/>
    <property type="project" value="InterPro"/>
</dbReference>
<proteinExistence type="predicted"/>
<organism evidence="2">
    <name type="scientific">Fervidicoccus fontis</name>
    <dbReference type="NCBI Taxonomy" id="683846"/>
    <lineage>
        <taxon>Archaea</taxon>
        <taxon>Thermoproteota</taxon>
        <taxon>Thermoprotei</taxon>
        <taxon>Fervidicoccales</taxon>
        <taxon>Fervidicoccaceae</taxon>
        <taxon>Fervidicoccus</taxon>
    </lineage>
</organism>
<dbReference type="Pfam" id="PF00270">
    <property type="entry name" value="DEAD"/>
    <property type="match status" value="1"/>
</dbReference>
<reference evidence="2" key="1">
    <citation type="journal article" date="2020" name="mSystems">
        <title>Genome- and Community-Level Interaction Insights into Carbon Utilization and Element Cycling Functions of Hydrothermarchaeota in Hydrothermal Sediment.</title>
        <authorList>
            <person name="Zhou Z."/>
            <person name="Liu Y."/>
            <person name="Xu W."/>
            <person name="Pan J."/>
            <person name="Luo Z.H."/>
            <person name="Li M."/>
        </authorList>
    </citation>
    <scope>NUCLEOTIDE SEQUENCE [LARGE SCALE GENOMIC DNA]</scope>
    <source>
        <strain evidence="2">SpSt-123</strain>
    </source>
</reference>
<name>A0A7C1E9J2_9CREN</name>
<dbReference type="GO" id="GO:0005524">
    <property type="term" value="F:ATP binding"/>
    <property type="evidence" value="ECO:0007669"/>
    <property type="project" value="InterPro"/>
</dbReference>
<evidence type="ECO:0000313" key="2">
    <source>
        <dbReference type="EMBL" id="HDS10501.1"/>
    </source>
</evidence>
<keyword evidence="2" id="KW-0547">Nucleotide-binding</keyword>
<keyword evidence="2" id="KW-0378">Hydrolase</keyword>
<dbReference type="SUPFAM" id="SSF52540">
    <property type="entry name" value="P-loop containing nucleoside triphosphate hydrolases"/>
    <property type="match status" value="1"/>
</dbReference>
<dbReference type="GO" id="GO:0004386">
    <property type="term" value="F:helicase activity"/>
    <property type="evidence" value="ECO:0007669"/>
    <property type="project" value="UniProtKB-KW"/>
</dbReference>
<dbReference type="AlphaFoldDB" id="A0A7C1E9J2"/>
<dbReference type="InterPro" id="IPR014001">
    <property type="entry name" value="Helicase_ATP-bd"/>
</dbReference>
<dbReference type="SMART" id="SM00487">
    <property type="entry name" value="DEXDc"/>
    <property type="match status" value="1"/>
</dbReference>
<dbReference type="InterPro" id="IPR027417">
    <property type="entry name" value="P-loop_NTPase"/>
</dbReference>
<dbReference type="InterPro" id="IPR011545">
    <property type="entry name" value="DEAD/DEAH_box_helicase_dom"/>
</dbReference>
<accession>A0A7C1E9J2</accession>
<dbReference type="GO" id="GO:0140097">
    <property type="term" value="F:catalytic activity, acting on DNA"/>
    <property type="evidence" value="ECO:0007669"/>
    <property type="project" value="UniProtKB-ARBA"/>
</dbReference>
<keyword evidence="2" id="KW-0067">ATP-binding</keyword>
<dbReference type="EMBL" id="DSDY01000088">
    <property type="protein sequence ID" value="HDS10501.1"/>
    <property type="molecule type" value="Genomic_DNA"/>
</dbReference>
<protein>
    <submittedName>
        <fullName evidence="2">DEAD/DEAH box helicase</fullName>
    </submittedName>
</protein>
<evidence type="ECO:0000259" key="1">
    <source>
        <dbReference type="SMART" id="SM00487"/>
    </source>
</evidence>
<dbReference type="Gene3D" id="3.40.50.300">
    <property type="entry name" value="P-loop containing nucleotide triphosphate hydrolases"/>
    <property type="match status" value="2"/>
</dbReference>
<sequence length="706" mass="79309">MQSDFTIKMPAFSIPYSNMYLSDSLRLNTFQAEAYNIINNKKDLVLVAPTGSGKTLILLLNNIPGQEKIRGFVSLYPNNTLLINQMRTVEEILIEHLEAKEVERVTTGCDNEGNKTEICNEEIVPLKIYKINREKAKGPWSDTEYAAIMALSGKYIKPTSEETKSDVVYRLVEKLYEYSRKKNLYVIVFATPDTYLLVSTGAYRNFELVGKTLHNILVALVNEKGIDELDNILRRTNVLTRDQVSKSLSVYHQLLNQLPLFIDEFHLYSPFELSALYVIIKIYKSMSDLPIVFSSATPAKKIIDELRDAGINPEMLNAEIIHGADGFQVKGDSVIEVIGVDTGKKGLPAYYEAAEKVPGIVTEDLFDEVKEIDKYKDGRALIILERLWMVTRLAEELSKKGIRPDCIASIVPSKTCVKGSNVIVGSEATTQGVNLGKIVWGITAGVSSEDVIQRIGRFGRKGVSSKIYLVLPKNVLEKNLPKSTMNYYELTEWLSKVYLDYPKRKKDVSNIIPSEFYNVRKKLIHAYALSSMVRVSGMKGLGEIDLKKEEALKLLNSFIGDSRALVNLLVFRRTGFSVEFIDIKYGEQGEASIGLIARNFKVLAYKGGKLEIDLSQSERQELVLSLNKEPRNFVNKFIDIRTLLKLLKGSLKIGDSLMLDEKSVGEGLVYVVDAGEDLAEYLSYTGEGARIIYTGSSEIRYAIMFI</sequence>
<comment type="caution">
    <text evidence="2">The sequence shown here is derived from an EMBL/GenBank/DDBJ whole genome shotgun (WGS) entry which is preliminary data.</text>
</comment>